<sequence length="201" mass="20090">MSRAQGHDDVTQVPGVHVPVLGAPTGPPPGPRPLRWRLPLVLVAPASFLATYAALFLTVLGWAAVQHVFEGPPAVTVTGPADGEGSVVDLLGPLFSTPALLMVGGAAAIMRAGAVWCARRPAPARTGAVVGAAISVPLVVAAVVVPLLSGEGYSAVEMGVVVIMLVLLMLGLPVAVALVLVLRQAGVTVRGGGAYPVAAAA</sequence>
<dbReference type="Proteomes" id="UP000221394">
    <property type="component" value="Unassembled WGS sequence"/>
</dbReference>
<gene>
    <name evidence="2" type="ORF">ATL41_0056</name>
</gene>
<dbReference type="EMBL" id="PDJH01000001">
    <property type="protein sequence ID" value="PFG35381.1"/>
    <property type="molecule type" value="Genomic_DNA"/>
</dbReference>
<proteinExistence type="predicted"/>
<accession>A0A2A9E9Y1</accession>
<keyword evidence="1" id="KW-1133">Transmembrane helix</keyword>
<evidence type="ECO:0000313" key="3">
    <source>
        <dbReference type="Proteomes" id="UP000221394"/>
    </source>
</evidence>
<feature type="transmembrane region" description="Helical" evidence="1">
    <location>
        <begin position="99"/>
        <end position="117"/>
    </location>
</feature>
<protein>
    <submittedName>
        <fullName evidence="2">Uncharacterized protein</fullName>
    </submittedName>
</protein>
<evidence type="ECO:0000256" key="1">
    <source>
        <dbReference type="SAM" id="Phobius"/>
    </source>
</evidence>
<comment type="caution">
    <text evidence="2">The sequence shown here is derived from an EMBL/GenBank/DDBJ whole genome shotgun (WGS) entry which is preliminary data.</text>
</comment>
<dbReference type="RefSeq" id="WP_098456688.1">
    <property type="nucleotide sequence ID" value="NZ_PDJH01000001.1"/>
</dbReference>
<feature type="transmembrane region" description="Helical" evidence="1">
    <location>
        <begin position="160"/>
        <end position="182"/>
    </location>
</feature>
<name>A0A2A9E9Y1_9MICO</name>
<keyword evidence="1" id="KW-0472">Membrane</keyword>
<organism evidence="2 3">
    <name type="scientific">Flavimobilis soli</name>
    <dbReference type="NCBI Taxonomy" id="442709"/>
    <lineage>
        <taxon>Bacteria</taxon>
        <taxon>Bacillati</taxon>
        <taxon>Actinomycetota</taxon>
        <taxon>Actinomycetes</taxon>
        <taxon>Micrococcales</taxon>
        <taxon>Jonesiaceae</taxon>
        <taxon>Flavimobilis</taxon>
    </lineage>
</organism>
<keyword evidence="1" id="KW-0812">Transmembrane</keyword>
<feature type="transmembrane region" description="Helical" evidence="1">
    <location>
        <begin position="40"/>
        <end position="65"/>
    </location>
</feature>
<feature type="transmembrane region" description="Helical" evidence="1">
    <location>
        <begin position="129"/>
        <end position="148"/>
    </location>
</feature>
<dbReference type="AlphaFoldDB" id="A0A2A9E9Y1"/>
<evidence type="ECO:0000313" key="2">
    <source>
        <dbReference type="EMBL" id="PFG35381.1"/>
    </source>
</evidence>
<keyword evidence="3" id="KW-1185">Reference proteome</keyword>
<reference evidence="2 3" key="1">
    <citation type="submission" date="2017-10" db="EMBL/GenBank/DDBJ databases">
        <title>Sequencing the genomes of 1000 actinobacteria strains.</title>
        <authorList>
            <person name="Klenk H.-P."/>
        </authorList>
    </citation>
    <scope>NUCLEOTIDE SEQUENCE [LARGE SCALE GENOMIC DNA]</scope>
    <source>
        <strain evidence="2 3">DSM 21574</strain>
    </source>
</reference>